<proteinExistence type="predicted"/>
<reference evidence="2 3" key="1">
    <citation type="submission" date="2015-04" db="EMBL/GenBank/DDBJ databases">
        <title>Draft genome sequence of Rathayibacter toxicus strain FH-142 (AKA 70134 or CS 32), a Western Australian isolate.</title>
        <authorList>
            <consortium name="Consortium for Microbial Forensics and Genomics (microFORGE)"/>
            <person name="Knight B.M."/>
            <person name="Roberts D.P."/>
            <person name="Lin D."/>
            <person name="Hari K."/>
            <person name="Fletcher J."/>
            <person name="Melcher U."/>
            <person name="Blagden T."/>
            <person name="Luster D.G."/>
            <person name="Sechler A.J."/>
            <person name="Schneider W.L."/>
            <person name="Winegar R.A."/>
        </authorList>
    </citation>
    <scope>NUCLEOTIDE SEQUENCE [LARGE SCALE GENOMIC DNA]</scope>
    <source>
        <strain evidence="2 3">FH142</strain>
    </source>
</reference>
<evidence type="ECO:0000313" key="2">
    <source>
        <dbReference type="EMBL" id="KKM46903.1"/>
    </source>
</evidence>
<dbReference type="EMBL" id="LBFI01000011">
    <property type="protein sequence ID" value="KKM46903.1"/>
    <property type="molecule type" value="Genomic_DNA"/>
</dbReference>
<feature type="compositionally biased region" description="Polar residues" evidence="1">
    <location>
        <begin position="34"/>
        <end position="57"/>
    </location>
</feature>
<feature type="region of interest" description="Disordered" evidence="1">
    <location>
        <begin position="1"/>
        <end position="57"/>
    </location>
</feature>
<accession>A0A0C5BAK3</accession>
<comment type="caution">
    <text evidence="2">The sequence shown here is derived from an EMBL/GenBank/DDBJ whole genome shotgun (WGS) entry which is preliminary data.</text>
</comment>
<evidence type="ECO:0000313" key="3">
    <source>
        <dbReference type="Proteomes" id="UP000052979"/>
    </source>
</evidence>
<feature type="compositionally biased region" description="Basic and acidic residues" evidence="1">
    <location>
        <begin position="18"/>
        <end position="30"/>
    </location>
</feature>
<dbReference type="KEGG" id="rtx:TI83_07970"/>
<dbReference type="AlphaFoldDB" id="A0A0C5BAK3"/>
<organism evidence="2 3">
    <name type="scientific">Rathayibacter toxicus</name>
    <dbReference type="NCBI Taxonomy" id="145458"/>
    <lineage>
        <taxon>Bacteria</taxon>
        <taxon>Bacillati</taxon>
        <taxon>Actinomycetota</taxon>
        <taxon>Actinomycetes</taxon>
        <taxon>Micrococcales</taxon>
        <taxon>Microbacteriaceae</taxon>
        <taxon>Rathayibacter</taxon>
    </lineage>
</organism>
<dbReference type="Proteomes" id="UP000052979">
    <property type="component" value="Unassembled WGS sequence"/>
</dbReference>
<keyword evidence="3" id="KW-1185">Reference proteome</keyword>
<name>A0A0C5BAK3_9MICO</name>
<feature type="compositionally biased region" description="Gly residues" evidence="1">
    <location>
        <begin position="1"/>
        <end position="17"/>
    </location>
</feature>
<protein>
    <submittedName>
        <fullName evidence="2">Uncharacterized protein</fullName>
    </submittedName>
</protein>
<evidence type="ECO:0000256" key="1">
    <source>
        <dbReference type="SAM" id="MobiDB-lite"/>
    </source>
</evidence>
<gene>
    <name evidence="2" type="ORF">VT73_01100</name>
</gene>
<sequence>MGPGSAGGALRGRGGGAAERRVARFSRRGDSAVYSVSSGTAKKQSTNGNQVLQASGSTVSKRMRVSAMLMPSSVSRKYEIIRAKRVFSSVIPR</sequence>